<dbReference type="SMART" id="SM00320">
    <property type="entry name" value="WD40"/>
    <property type="match status" value="7"/>
</dbReference>
<accession>A0A9W7XMX2</accession>
<keyword evidence="3" id="KW-1185">Reference proteome</keyword>
<dbReference type="SUPFAM" id="SSF50998">
    <property type="entry name" value="Quinoprotein alcohol dehydrogenase-like"/>
    <property type="match status" value="1"/>
</dbReference>
<dbReference type="InterPro" id="IPR015943">
    <property type="entry name" value="WD40/YVTN_repeat-like_dom_sf"/>
</dbReference>
<feature type="region of interest" description="Disordered" evidence="1">
    <location>
        <begin position="1138"/>
        <end position="1171"/>
    </location>
</feature>
<dbReference type="InterPro" id="IPR011047">
    <property type="entry name" value="Quinoprotein_ADH-like_sf"/>
</dbReference>
<dbReference type="PANTHER" id="PTHR44099">
    <property type="entry name" value="RABCONNECTIN-3B, ISOFORM A"/>
    <property type="match status" value="1"/>
</dbReference>
<protein>
    <submittedName>
        <fullName evidence="2">Uncharacterized protein</fullName>
    </submittedName>
</protein>
<sequence length="1464" mass="157800">MSSLHAKVTVWNSTADPTHTGVTAVSVFRDGVACGHADGKIWLYEFTTEKQSDSEETQKLGIMPKCLLSAHQSPIVLLKLTEINSPTASGTEDALLSVSEDGDIVLWAVTDGRCISRIRSHLQGIRPTLISVQAVEYHQSAAEDLLFVAGQGCRVFVLSYPSLELVHEWHVPHAEWVTALAVRKRRDCFRSELITCASDGAMRIWSFDEFALSQQDAFSRASSPVIAHMADAGASSAPMSRSESVSSEQDTDQFGARRNSVFSLESEFSPLGDDQAMVKLVVNPFNEDEFLAVSSTFVRLFASRNSEMHELLRWKQQKRTNGAEFTGAGFLTKTDIIFWDALGNIFSVCSSFSVEGGSAGMHLTRGLHAEMTGQAPKLVAAALETVFVGADSALGKVSSRPDTPVPVLVTYTSNHSLQTLSAVLPVPLSSVSGSANRPHVDPEDSISKPDKNWLGSSFFFEMNVLWTRWIDEIKPEKDITCALVTQTGRIALGLSDGQIRIISPMSLVCGYADGQMGLCEGHKSAITALFQWNTSVLDMHCHSKYHQVQPGIAKEGPSENGRSLLLSAARDLKIKVWDPITGECLYTFPCQSSPIVSMYSVMQLTKSVSWQQGHIRNQNLSRLLQSLVLAVASDNSAILISAVSLERVFAVPPYSEQPVRLTIGRNTGDLVLWYMDGFKRYVSLKHLWDHDGSNEHGSSKSACGESLALEPFPSYSLSLANSLPRLVYESVVGSNSNSNSNSSSGSGSGSSSSSSSNSNSNGWASIYMMSASSSSHRLRGNRGIPPAIVVDIEITQLYTSLSKRVPDGTTLKEVQQLVSDEQQSHDMHSFSNIFDTSGARGALQPLSSSQMLMSAMCTWGICGDVEEAKRMVFGLKRPMANVTMSLANKYADVHTVLFPNPDRQSACWCVSPLLNAQRMMAILILSRCILQGNERKAVEIINYYVGKLPAQVGARFKPLSLLTLAQYWQSANGNLQRAARTLILSAIHGAPDRLRRAELFYWSSILARCAPGVVDAEELHALIIVCVIGSDFQSLLPLTARSMAASMLQTLIVADRASVRSRMVAIELLSRGFSTFKAHIDCQLVIRKLLVIMMSVSEDSRGMGLAQGLGANAAANAAAVGSSKETRRTVSGVSVPALAETASHGPSAPGSRRPSHARAANEAAGTAGFAPTNTMSSVARAAVTSSAMRAMHHRRTRSRHKSIGEKSDSVGSTVSFSLVALAKSALLRISADDIALVASTISGILQASESIRERRGALQLIGLVAQKYAVLLYPFLDALVAAIVYAIEPKHATMRKMLIGAAGAALQGLVSAYPWVSFHPESQCLAVGCIDGRCTTFDLRTATRTAVYDSLAKAPVAAVAISPRGDRVASFVLGSGLLSIWDPSPSALAMFARSLFWTASDDGASSEPGSGTVTPSKTMVIPSDFLRNKDEVSMASLMDVAKLTWTADQTVLLRIHEASFSLSL</sequence>
<reference evidence="2" key="1">
    <citation type="submission" date="2022-07" db="EMBL/GenBank/DDBJ databases">
        <title>Phylogenomic reconstructions and comparative analyses of Kickxellomycotina fungi.</title>
        <authorList>
            <person name="Reynolds N.K."/>
            <person name="Stajich J.E."/>
            <person name="Barry K."/>
            <person name="Grigoriev I.V."/>
            <person name="Crous P."/>
            <person name="Smith M.E."/>
        </authorList>
    </citation>
    <scope>NUCLEOTIDE SEQUENCE</scope>
    <source>
        <strain evidence="2">NBRC 105413</strain>
    </source>
</reference>
<feature type="region of interest" description="Disordered" evidence="1">
    <location>
        <begin position="234"/>
        <end position="254"/>
    </location>
</feature>
<feature type="region of interest" description="Disordered" evidence="1">
    <location>
        <begin position="734"/>
        <end position="756"/>
    </location>
</feature>
<organism evidence="2 3">
    <name type="scientific">Coemansia asiatica</name>
    <dbReference type="NCBI Taxonomy" id="1052880"/>
    <lineage>
        <taxon>Eukaryota</taxon>
        <taxon>Fungi</taxon>
        <taxon>Fungi incertae sedis</taxon>
        <taxon>Zoopagomycota</taxon>
        <taxon>Kickxellomycotina</taxon>
        <taxon>Kickxellomycetes</taxon>
        <taxon>Kickxellales</taxon>
        <taxon>Kickxellaceae</taxon>
        <taxon>Coemansia</taxon>
    </lineage>
</organism>
<dbReference type="Gene3D" id="2.130.10.10">
    <property type="entry name" value="YVTN repeat-like/Quinoprotein amine dehydrogenase"/>
    <property type="match status" value="3"/>
</dbReference>
<dbReference type="InterPro" id="IPR049916">
    <property type="entry name" value="WDR72-like"/>
</dbReference>
<evidence type="ECO:0000313" key="3">
    <source>
        <dbReference type="Proteomes" id="UP001145021"/>
    </source>
</evidence>
<evidence type="ECO:0000256" key="1">
    <source>
        <dbReference type="SAM" id="MobiDB-lite"/>
    </source>
</evidence>
<feature type="region of interest" description="Disordered" evidence="1">
    <location>
        <begin position="1186"/>
        <end position="1208"/>
    </location>
</feature>
<dbReference type="InterPro" id="IPR036322">
    <property type="entry name" value="WD40_repeat_dom_sf"/>
</dbReference>
<evidence type="ECO:0000313" key="2">
    <source>
        <dbReference type="EMBL" id="KAJ1645933.1"/>
    </source>
</evidence>
<dbReference type="Proteomes" id="UP001145021">
    <property type="component" value="Unassembled WGS sequence"/>
</dbReference>
<dbReference type="GO" id="GO:0005737">
    <property type="term" value="C:cytoplasm"/>
    <property type="evidence" value="ECO:0007669"/>
    <property type="project" value="TreeGrafter"/>
</dbReference>
<dbReference type="SUPFAM" id="SSF50978">
    <property type="entry name" value="WD40 repeat-like"/>
    <property type="match status" value="2"/>
</dbReference>
<gene>
    <name evidence="2" type="ORF">LPJ64_002524</name>
</gene>
<dbReference type="InterPro" id="IPR001680">
    <property type="entry name" value="WD40_rpt"/>
</dbReference>
<name>A0A9W7XMX2_9FUNG</name>
<proteinExistence type="predicted"/>
<feature type="compositionally biased region" description="Polar residues" evidence="1">
    <location>
        <begin position="237"/>
        <end position="248"/>
    </location>
</feature>
<feature type="compositionally biased region" description="Basic residues" evidence="1">
    <location>
        <begin position="1190"/>
        <end position="1201"/>
    </location>
</feature>
<feature type="compositionally biased region" description="Low complexity" evidence="1">
    <location>
        <begin position="1157"/>
        <end position="1171"/>
    </location>
</feature>
<dbReference type="EMBL" id="JANBOH010000082">
    <property type="protein sequence ID" value="KAJ1645933.1"/>
    <property type="molecule type" value="Genomic_DNA"/>
</dbReference>
<comment type="caution">
    <text evidence="2">The sequence shown here is derived from an EMBL/GenBank/DDBJ whole genome shotgun (WGS) entry which is preliminary data.</text>
</comment>
<dbReference type="PANTHER" id="PTHR44099:SF4">
    <property type="entry name" value="RABCONNECTIN-3B, ISOFORM A"/>
    <property type="match status" value="1"/>
</dbReference>